<feature type="transmembrane region" description="Helical" evidence="1">
    <location>
        <begin position="12"/>
        <end position="29"/>
    </location>
</feature>
<dbReference type="Proteomes" id="UP000228635">
    <property type="component" value="Unassembled WGS sequence"/>
</dbReference>
<keyword evidence="1" id="KW-0812">Transmembrane</keyword>
<organism evidence="2 3">
    <name type="scientific">Candidatus Harrisonbacteria bacterium CG10_big_fil_rev_8_21_14_0_10_42_17</name>
    <dbReference type="NCBI Taxonomy" id="1974584"/>
    <lineage>
        <taxon>Bacteria</taxon>
        <taxon>Candidatus Harrisoniibacteriota</taxon>
    </lineage>
</organism>
<sequence length="69" mass="7877">MNFILLGDTLEMIGAVLIGYTALRVHHRVLNEHKIDDRVVRAMKKEQRFGILGIVLVVVGFFIRNFLGL</sequence>
<name>A0A2M6WJC4_9BACT</name>
<comment type="caution">
    <text evidence="2">The sequence shown here is derived from an EMBL/GenBank/DDBJ whole genome shotgun (WGS) entry which is preliminary data.</text>
</comment>
<dbReference type="EMBL" id="PFBA01000001">
    <property type="protein sequence ID" value="PIT92877.1"/>
    <property type="molecule type" value="Genomic_DNA"/>
</dbReference>
<protein>
    <submittedName>
        <fullName evidence="2">Uncharacterized protein</fullName>
    </submittedName>
</protein>
<proteinExistence type="predicted"/>
<reference evidence="3" key="1">
    <citation type="submission" date="2017-09" db="EMBL/GenBank/DDBJ databases">
        <title>Depth-based differentiation of microbial function through sediment-hosted aquifers and enrichment of novel symbionts in the deep terrestrial subsurface.</title>
        <authorList>
            <person name="Probst A.J."/>
            <person name="Ladd B."/>
            <person name="Jarett J.K."/>
            <person name="Geller-Mcgrath D.E."/>
            <person name="Sieber C.M.K."/>
            <person name="Emerson J.B."/>
            <person name="Anantharaman K."/>
            <person name="Thomas B.C."/>
            <person name="Malmstrom R."/>
            <person name="Stieglmeier M."/>
            <person name="Klingl A."/>
            <person name="Woyke T."/>
            <person name="Ryan C.M."/>
            <person name="Banfield J.F."/>
        </authorList>
    </citation>
    <scope>NUCLEOTIDE SEQUENCE [LARGE SCALE GENOMIC DNA]</scope>
</reference>
<keyword evidence="1" id="KW-1133">Transmembrane helix</keyword>
<accession>A0A2M6WJC4</accession>
<keyword evidence="1" id="KW-0472">Membrane</keyword>
<gene>
    <name evidence="2" type="ORF">COU08_00010</name>
</gene>
<dbReference type="AlphaFoldDB" id="A0A2M6WJC4"/>
<evidence type="ECO:0000256" key="1">
    <source>
        <dbReference type="SAM" id="Phobius"/>
    </source>
</evidence>
<evidence type="ECO:0000313" key="3">
    <source>
        <dbReference type="Proteomes" id="UP000228635"/>
    </source>
</evidence>
<evidence type="ECO:0000313" key="2">
    <source>
        <dbReference type="EMBL" id="PIT92877.1"/>
    </source>
</evidence>
<feature type="transmembrane region" description="Helical" evidence="1">
    <location>
        <begin position="49"/>
        <end position="67"/>
    </location>
</feature>